<evidence type="ECO:0000259" key="3">
    <source>
        <dbReference type="PROSITE" id="PS51186"/>
    </source>
</evidence>
<dbReference type="Gene3D" id="3.40.630.30">
    <property type="match status" value="1"/>
</dbReference>
<feature type="domain" description="N-acetyltransferase" evidence="3">
    <location>
        <begin position="1"/>
        <end position="152"/>
    </location>
</feature>
<comment type="caution">
    <text evidence="4">The sequence shown here is derived from an EMBL/GenBank/DDBJ whole genome shotgun (WGS) entry which is preliminary data.</text>
</comment>
<dbReference type="Proteomes" id="UP000633219">
    <property type="component" value="Unassembled WGS sequence"/>
</dbReference>
<evidence type="ECO:0000313" key="5">
    <source>
        <dbReference type="Proteomes" id="UP000633219"/>
    </source>
</evidence>
<reference evidence="4" key="1">
    <citation type="submission" date="2021-01" db="EMBL/GenBank/DDBJ databases">
        <title>Rhizobium sp. strain KVB221 16S ribosomal RNA gene Genome sequencing and assembly.</title>
        <authorList>
            <person name="Kang M."/>
        </authorList>
    </citation>
    <scope>NUCLEOTIDE SEQUENCE</scope>
    <source>
        <strain evidence="4">KVB221</strain>
    </source>
</reference>
<accession>A0A937CNV5</accession>
<dbReference type="PANTHER" id="PTHR43877:SF1">
    <property type="entry name" value="ACETYLTRANSFERASE"/>
    <property type="match status" value="1"/>
</dbReference>
<organism evidence="4 5">
    <name type="scientific">Rhizobium setariae</name>
    <dbReference type="NCBI Taxonomy" id="2801340"/>
    <lineage>
        <taxon>Bacteria</taxon>
        <taxon>Pseudomonadati</taxon>
        <taxon>Pseudomonadota</taxon>
        <taxon>Alphaproteobacteria</taxon>
        <taxon>Hyphomicrobiales</taxon>
        <taxon>Rhizobiaceae</taxon>
        <taxon>Rhizobium/Agrobacterium group</taxon>
        <taxon>Rhizobium</taxon>
    </lineage>
</organism>
<dbReference type="SUPFAM" id="SSF55729">
    <property type="entry name" value="Acyl-CoA N-acyltransferases (Nat)"/>
    <property type="match status" value="1"/>
</dbReference>
<protein>
    <submittedName>
        <fullName evidence="4">GNAT family N-acetyltransferase</fullName>
    </submittedName>
</protein>
<keyword evidence="5" id="KW-1185">Reference proteome</keyword>
<proteinExistence type="predicted"/>
<keyword evidence="1" id="KW-0808">Transferase</keyword>
<name>A0A937CNV5_9HYPH</name>
<dbReference type="PROSITE" id="PS51186">
    <property type="entry name" value="GNAT"/>
    <property type="match status" value="1"/>
</dbReference>
<dbReference type="InterPro" id="IPR050832">
    <property type="entry name" value="Bact_Acetyltransf"/>
</dbReference>
<dbReference type="EMBL" id="JAEQNC010000002">
    <property type="protein sequence ID" value="MBL0371107.1"/>
    <property type="molecule type" value="Genomic_DNA"/>
</dbReference>
<dbReference type="AlphaFoldDB" id="A0A937CNV5"/>
<dbReference type="PANTHER" id="PTHR43877">
    <property type="entry name" value="AMINOALKYLPHOSPHONATE N-ACETYLTRANSFERASE-RELATED-RELATED"/>
    <property type="match status" value="1"/>
</dbReference>
<evidence type="ECO:0000256" key="1">
    <source>
        <dbReference type="ARBA" id="ARBA00022679"/>
    </source>
</evidence>
<dbReference type="GO" id="GO:0016747">
    <property type="term" value="F:acyltransferase activity, transferring groups other than amino-acyl groups"/>
    <property type="evidence" value="ECO:0007669"/>
    <property type="project" value="InterPro"/>
</dbReference>
<gene>
    <name evidence="4" type="ORF">JJB09_03615</name>
</gene>
<dbReference type="Pfam" id="PF13508">
    <property type="entry name" value="Acetyltransf_7"/>
    <property type="match status" value="1"/>
</dbReference>
<dbReference type="CDD" id="cd04301">
    <property type="entry name" value="NAT_SF"/>
    <property type="match status" value="1"/>
</dbReference>
<dbReference type="InterPro" id="IPR000182">
    <property type="entry name" value="GNAT_dom"/>
</dbReference>
<dbReference type="InterPro" id="IPR016181">
    <property type="entry name" value="Acyl_CoA_acyltransferase"/>
</dbReference>
<sequence length="169" mass="18180">MMIRPAISSDFAALNAIELDAFETLRAAGAVFGEAIASGDEELLRYLETGVLLAAVNGGDVSVGYAGALCGDGWLHIGELDVHPDWQRRGIGRRLMRAMLDEGRARGLACATLTTDRFAPFNAAFYSTLGFRMLEASELPDRLAAILAKEHAAGLDPARRVAMQLDFQP</sequence>
<evidence type="ECO:0000256" key="2">
    <source>
        <dbReference type="ARBA" id="ARBA00023315"/>
    </source>
</evidence>
<evidence type="ECO:0000313" key="4">
    <source>
        <dbReference type="EMBL" id="MBL0371107.1"/>
    </source>
</evidence>
<keyword evidence="2" id="KW-0012">Acyltransferase</keyword>